<evidence type="ECO:0000313" key="2">
    <source>
        <dbReference type="Proteomes" id="UP001231189"/>
    </source>
</evidence>
<dbReference type="Proteomes" id="UP001231189">
    <property type="component" value="Unassembled WGS sequence"/>
</dbReference>
<comment type="caution">
    <text evidence="1">The sequence shown here is derived from an EMBL/GenBank/DDBJ whole genome shotgun (WGS) entry which is preliminary data.</text>
</comment>
<sequence length="313" mass="34843">MAEGKEKGEASGASSFPGPVLPIEDLLKRLNLKGEDIGGLFVAKDEVASLKAGSRWMLLTLKPYSAASLKNTMKFSWAPVQGVTFRDLDQGRFLVYANCLGDWRRITEQGPWLFRDNGLMIEKFDGGCSAMSVELNRIHAWVHIHDVPELYRKQHLISGAAGNIGEVIAVDMNGYGGDFVRVRLWLDVRRKLTCFVSFKPEGEAVVVMRIKFEKIPRFRAVYGHVIVQVFEAVAFGTTVPCTPPYGPYFFSLVRIPPRYRRQQRRLAPTVGLGVGSRNREGSAMGSYDDSIAVGRVLYAGISDRPSRRILDSG</sequence>
<dbReference type="PANTHER" id="PTHR31286">
    <property type="entry name" value="GLYCINE-RICH CELL WALL STRUCTURAL PROTEIN 1.8-LIKE"/>
    <property type="match status" value="1"/>
</dbReference>
<dbReference type="AlphaFoldDB" id="A0AAD8TCG1"/>
<gene>
    <name evidence="1" type="ORF">QYE76_040744</name>
</gene>
<dbReference type="InterPro" id="IPR040256">
    <property type="entry name" value="At4g02000-like"/>
</dbReference>
<name>A0AAD8TCG1_LOLMU</name>
<evidence type="ECO:0000313" key="1">
    <source>
        <dbReference type="EMBL" id="KAK1679896.1"/>
    </source>
</evidence>
<protein>
    <recommendedName>
        <fullName evidence="3">DUF4283 domain-containing protein</fullName>
    </recommendedName>
</protein>
<proteinExistence type="predicted"/>
<dbReference type="EMBL" id="JAUUTY010000002">
    <property type="protein sequence ID" value="KAK1679896.1"/>
    <property type="molecule type" value="Genomic_DNA"/>
</dbReference>
<organism evidence="1 2">
    <name type="scientific">Lolium multiflorum</name>
    <name type="common">Italian ryegrass</name>
    <name type="synonym">Lolium perenne subsp. multiflorum</name>
    <dbReference type="NCBI Taxonomy" id="4521"/>
    <lineage>
        <taxon>Eukaryota</taxon>
        <taxon>Viridiplantae</taxon>
        <taxon>Streptophyta</taxon>
        <taxon>Embryophyta</taxon>
        <taxon>Tracheophyta</taxon>
        <taxon>Spermatophyta</taxon>
        <taxon>Magnoliopsida</taxon>
        <taxon>Liliopsida</taxon>
        <taxon>Poales</taxon>
        <taxon>Poaceae</taxon>
        <taxon>BOP clade</taxon>
        <taxon>Pooideae</taxon>
        <taxon>Poodae</taxon>
        <taxon>Poeae</taxon>
        <taxon>Poeae Chloroplast Group 2 (Poeae type)</taxon>
        <taxon>Loliodinae</taxon>
        <taxon>Loliinae</taxon>
        <taxon>Lolium</taxon>
    </lineage>
</organism>
<accession>A0AAD8TCG1</accession>
<keyword evidence="2" id="KW-1185">Reference proteome</keyword>
<dbReference type="PANTHER" id="PTHR31286:SF167">
    <property type="entry name" value="OS09G0268800 PROTEIN"/>
    <property type="match status" value="1"/>
</dbReference>
<reference evidence="1" key="1">
    <citation type="submission" date="2023-07" db="EMBL/GenBank/DDBJ databases">
        <title>A chromosome-level genome assembly of Lolium multiflorum.</title>
        <authorList>
            <person name="Chen Y."/>
            <person name="Copetti D."/>
            <person name="Kolliker R."/>
            <person name="Studer B."/>
        </authorList>
    </citation>
    <scope>NUCLEOTIDE SEQUENCE</scope>
    <source>
        <strain evidence="1">02402/16</strain>
        <tissue evidence="1">Leaf</tissue>
    </source>
</reference>
<evidence type="ECO:0008006" key="3">
    <source>
        <dbReference type="Google" id="ProtNLM"/>
    </source>
</evidence>